<evidence type="ECO:0000313" key="1">
    <source>
        <dbReference type="EMBL" id="MPM82456.1"/>
    </source>
</evidence>
<organism evidence="1">
    <name type="scientific">bioreactor metagenome</name>
    <dbReference type="NCBI Taxonomy" id="1076179"/>
    <lineage>
        <taxon>unclassified sequences</taxon>
        <taxon>metagenomes</taxon>
        <taxon>ecological metagenomes</taxon>
    </lineage>
</organism>
<dbReference type="AlphaFoldDB" id="A0A645CZ77"/>
<proteinExistence type="predicted"/>
<protein>
    <submittedName>
        <fullName evidence="1">Uncharacterized protein</fullName>
    </submittedName>
</protein>
<accession>A0A645CZ77</accession>
<dbReference type="EMBL" id="VSSQ01031537">
    <property type="protein sequence ID" value="MPM82456.1"/>
    <property type="molecule type" value="Genomic_DNA"/>
</dbReference>
<sequence>MAVTAFNELIVLNDISDIVQNGYIIILLNSYIYSKRFKDAQIVYCYQVSVMITKDCFEVLVIFKS</sequence>
<reference evidence="1" key="1">
    <citation type="submission" date="2019-08" db="EMBL/GenBank/DDBJ databases">
        <authorList>
            <person name="Kucharzyk K."/>
            <person name="Murdoch R.W."/>
            <person name="Higgins S."/>
            <person name="Loffler F."/>
        </authorList>
    </citation>
    <scope>NUCLEOTIDE SEQUENCE</scope>
</reference>
<name>A0A645CZ77_9ZZZZ</name>
<comment type="caution">
    <text evidence="1">The sequence shown here is derived from an EMBL/GenBank/DDBJ whole genome shotgun (WGS) entry which is preliminary data.</text>
</comment>
<gene>
    <name evidence="1" type="ORF">SDC9_129517</name>
</gene>